<dbReference type="Pfam" id="PF21982">
    <property type="entry name" value="RecX_HTH1"/>
    <property type="match status" value="1"/>
</dbReference>
<name>A0A0G1RD87_9BACT</name>
<accession>A0A0G1RD87</accession>
<comment type="caution">
    <text evidence="9">The sequence shown here is derived from an EMBL/GenBank/DDBJ whole genome shotgun (WGS) entry which is preliminary data.</text>
</comment>
<dbReference type="InterPro" id="IPR053925">
    <property type="entry name" value="RecX_HTH_3rd"/>
</dbReference>
<evidence type="ECO:0000256" key="1">
    <source>
        <dbReference type="ARBA" id="ARBA00004496"/>
    </source>
</evidence>
<dbReference type="GO" id="GO:0006282">
    <property type="term" value="P:regulation of DNA repair"/>
    <property type="evidence" value="ECO:0007669"/>
    <property type="project" value="UniProtKB-UniRule"/>
</dbReference>
<reference evidence="9 10" key="1">
    <citation type="journal article" date="2015" name="Nature">
        <title>rRNA introns, odd ribosomes, and small enigmatic genomes across a large radiation of phyla.</title>
        <authorList>
            <person name="Brown C.T."/>
            <person name="Hug L.A."/>
            <person name="Thomas B.C."/>
            <person name="Sharon I."/>
            <person name="Castelle C.J."/>
            <person name="Singh A."/>
            <person name="Wilkins M.J."/>
            <person name="Williams K.H."/>
            <person name="Banfield J.F."/>
        </authorList>
    </citation>
    <scope>NUCLEOTIDE SEQUENCE [LARGE SCALE GENOMIC DNA]</scope>
</reference>
<evidence type="ECO:0000313" key="10">
    <source>
        <dbReference type="Proteomes" id="UP000034607"/>
    </source>
</evidence>
<dbReference type="PANTHER" id="PTHR33602:SF1">
    <property type="entry name" value="REGULATORY PROTEIN RECX FAMILY PROTEIN"/>
    <property type="match status" value="1"/>
</dbReference>
<evidence type="ECO:0000256" key="5">
    <source>
        <dbReference type="HAMAP-Rule" id="MF_01114"/>
    </source>
</evidence>
<protein>
    <recommendedName>
        <fullName evidence="3 5">Regulatory protein RecX</fullName>
    </recommendedName>
</protein>
<dbReference type="InterPro" id="IPR053926">
    <property type="entry name" value="RecX_HTH_1st"/>
</dbReference>
<dbReference type="InterPro" id="IPR053924">
    <property type="entry name" value="RecX_HTH_2nd"/>
</dbReference>
<organism evidence="9 10">
    <name type="scientific">Candidatus Amesbacteria bacterium GW2011_GWA2_47_11</name>
    <dbReference type="NCBI Taxonomy" id="1618357"/>
    <lineage>
        <taxon>Bacteria</taxon>
        <taxon>Candidatus Amesiibacteriota</taxon>
    </lineage>
</organism>
<dbReference type="AlphaFoldDB" id="A0A0G1RD87"/>
<dbReference type="Gene3D" id="1.10.10.10">
    <property type="entry name" value="Winged helix-like DNA-binding domain superfamily/Winged helix DNA-binding domain"/>
    <property type="match status" value="3"/>
</dbReference>
<comment type="similarity">
    <text evidence="2 5">Belongs to the RecX family.</text>
</comment>
<dbReference type="PANTHER" id="PTHR33602">
    <property type="entry name" value="REGULATORY PROTEIN RECX FAMILY PROTEIN"/>
    <property type="match status" value="1"/>
</dbReference>
<dbReference type="InterPro" id="IPR036388">
    <property type="entry name" value="WH-like_DNA-bd_sf"/>
</dbReference>
<feature type="domain" description="RecX third three-helical" evidence="7">
    <location>
        <begin position="99"/>
        <end position="145"/>
    </location>
</feature>
<dbReference type="Pfam" id="PF21981">
    <property type="entry name" value="RecX_HTH3"/>
    <property type="match status" value="1"/>
</dbReference>
<dbReference type="Proteomes" id="UP000034607">
    <property type="component" value="Unassembled WGS sequence"/>
</dbReference>
<evidence type="ECO:0000313" key="9">
    <source>
        <dbReference type="EMBL" id="KKU55264.1"/>
    </source>
</evidence>
<dbReference type="EMBL" id="LCNM01000023">
    <property type="protein sequence ID" value="KKU55264.1"/>
    <property type="molecule type" value="Genomic_DNA"/>
</dbReference>
<comment type="subcellular location">
    <subcellularLocation>
        <location evidence="1 5">Cytoplasm</location>
    </subcellularLocation>
</comment>
<evidence type="ECO:0000256" key="4">
    <source>
        <dbReference type="ARBA" id="ARBA00022490"/>
    </source>
</evidence>
<dbReference type="Pfam" id="PF02631">
    <property type="entry name" value="RecX_HTH2"/>
    <property type="match status" value="1"/>
</dbReference>
<dbReference type="HAMAP" id="MF_01114">
    <property type="entry name" value="RecX"/>
    <property type="match status" value="1"/>
</dbReference>
<sequence length="155" mass="18290">MTPQYHQLLNSVLKFLSIRPRSRREIEIYLTKKTSDTALINQVIDKLTNFKLIDDAAFSKWLVESRSRSRPRGRRLLIQELKTKGVDISNLPSPVSSLDETELAKNALQKKLKIWDRLPRRDFRLKTTRFLYSRGFSWDVIEKVLKNVYNKNNVN</sequence>
<gene>
    <name evidence="5" type="primary">recX</name>
    <name evidence="9" type="ORF">UX78_C0023G0016</name>
</gene>
<proteinExistence type="inferred from homology"/>
<keyword evidence="4 5" id="KW-0963">Cytoplasm</keyword>
<feature type="domain" description="RecX second three-helical" evidence="6">
    <location>
        <begin position="54"/>
        <end position="87"/>
    </location>
</feature>
<evidence type="ECO:0000259" key="6">
    <source>
        <dbReference type="Pfam" id="PF02631"/>
    </source>
</evidence>
<feature type="domain" description="RecX first three-helical" evidence="8">
    <location>
        <begin position="10"/>
        <end position="47"/>
    </location>
</feature>
<dbReference type="GO" id="GO:0005737">
    <property type="term" value="C:cytoplasm"/>
    <property type="evidence" value="ECO:0007669"/>
    <property type="project" value="UniProtKB-SubCell"/>
</dbReference>
<evidence type="ECO:0000259" key="8">
    <source>
        <dbReference type="Pfam" id="PF21982"/>
    </source>
</evidence>
<evidence type="ECO:0000256" key="3">
    <source>
        <dbReference type="ARBA" id="ARBA00018111"/>
    </source>
</evidence>
<comment type="function">
    <text evidence="5">Modulates RecA activity.</text>
</comment>
<evidence type="ECO:0000256" key="2">
    <source>
        <dbReference type="ARBA" id="ARBA00009695"/>
    </source>
</evidence>
<dbReference type="InterPro" id="IPR003783">
    <property type="entry name" value="Regulatory_RecX"/>
</dbReference>
<evidence type="ECO:0000259" key="7">
    <source>
        <dbReference type="Pfam" id="PF21981"/>
    </source>
</evidence>